<keyword evidence="8" id="KW-0175">Coiled coil</keyword>
<dbReference type="InterPro" id="IPR008092">
    <property type="entry name" value="Ribosomal_mS29_met"/>
</dbReference>
<dbReference type="SUPFAM" id="SSF46579">
    <property type="entry name" value="Prefoldin"/>
    <property type="match status" value="1"/>
</dbReference>
<feature type="coiled-coil region" evidence="8">
    <location>
        <begin position="172"/>
        <end position="199"/>
    </location>
</feature>
<sequence length="827" mass="95826">MNILDNIYKNSLLQNENYIKFWEEYLQNLNALDLNMYSEKLTVPVLVPIGNRILFRGAIKHTNEVMVSLGADYFTKCSVKQAEVLRQHRIKDAKMKLESYVKEKEYLESQISFNKENVHGTSGQDIIEMVSEEEDKAWREQHRERVRQYHLSKNKETDSSKEDMTDEDLWIRLEELELQEELENEMDGIEDKVNIDESDSSSYDSFIITEDDVSNISKEEIKQNNIQNEAQITHNVHKQTSKLDLLQQVIDRQKMLAAKLTQLKNIERVQSKTEKDLMSKLDKMDQLEELEDEMDRLDDILEEEDDDDSAPTISEDNSVKIKRNVSFADNSDTETLEINFKHSSIEPCNESYNSEKGIVKPSDIYEAYSNFFTNETTSILKKSKYGHTNLTNEINSDNLKTSFKNHPDDTKVPLENDNMNVSRSIVINDVVEKNDENDTKVANDRRPIEEAFLKSIMIYRNLRYLSRRYSQAVTFRTTESSPTQHNENQVGLFYTINNDICKQLFGHGGLPKSYLKQTKTFTETTLMVRSPALDIMNCIKLTDLNKPVNRYVLYGELGAGKSLTIAHLLHYAHENNFLIVHVPWVSEWLRRVPRHKEMSNSPTKEGFVDLPLDAAAWLLHFKTQNQSILKTPDLRITKEYVWSKREKTEMGAPLAELVELGIARVKYACDVIEALVNEIKILSNNKQCKTFVAIDGFNTFLYPLTRLKTPTKKTVTPEEVTLTAPFMEITKNDWTNGVIVISADQMAVPQDHQESHLPKYLLYKKGFEHIDPFIPVEVARYSEKEFLSCASYYRDRLWLRGPPETEEELKLASACNPYKFMELCAPL</sequence>
<dbReference type="PANTHER" id="PTHR12810">
    <property type="entry name" value="MITOCHONDRIAL 28S RIBOSOMAL PROTEIN S29"/>
    <property type="match status" value="1"/>
</dbReference>
<dbReference type="InterPro" id="IPR009053">
    <property type="entry name" value="Prefoldin"/>
</dbReference>
<dbReference type="OrthoDB" id="274828at2759"/>
<proteinExistence type="inferred from homology"/>
<evidence type="ECO:0000256" key="4">
    <source>
        <dbReference type="ARBA" id="ARBA00022980"/>
    </source>
</evidence>
<organism evidence="9 10">
    <name type="scientific">Brenthis ino</name>
    <name type="common">lesser marbled fritillary</name>
    <dbReference type="NCBI Taxonomy" id="405034"/>
    <lineage>
        <taxon>Eukaryota</taxon>
        <taxon>Metazoa</taxon>
        <taxon>Ecdysozoa</taxon>
        <taxon>Arthropoda</taxon>
        <taxon>Hexapoda</taxon>
        <taxon>Insecta</taxon>
        <taxon>Pterygota</taxon>
        <taxon>Neoptera</taxon>
        <taxon>Endopterygota</taxon>
        <taxon>Lepidoptera</taxon>
        <taxon>Glossata</taxon>
        <taxon>Ditrysia</taxon>
        <taxon>Papilionoidea</taxon>
        <taxon>Nymphalidae</taxon>
        <taxon>Heliconiinae</taxon>
        <taxon>Argynnini</taxon>
        <taxon>Brenthis</taxon>
    </lineage>
</organism>
<keyword evidence="4" id="KW-0689">Ribosomal protein</keyword>
<feature type="coiled-coil region" evidence="8">
    <location>
        <begin position="280"/>
        <end position="307"/>
    </location>
</feature>
<dbReference type="GO" id="GO:0005763">
    <property type="term" value="C:mitochondrial small ribosomal subunit"/>
    <property type="evidence" value="ECO:0007669"/>
    <property type="project" value="TreeGrafter"/>
</dbReference>
<dbReference type="CDD" id="cd23159">
    <property type="entry name" value="Prefoldin_URI1"/>
    <property type="match status" value="1"/>
</dbReference>
<dbReference type="InterPro" id="IPR004127">
    <property type="entry name" value="Prefoldin_subunit_alpha"/>
</dbReference>
<dbReference type="PRINTS" id="PR01716">
    <property type="entry name" value="DEATHASSOCP3"/>
</dbReference>
<keyword evidence="10" id="KW-1185">Reference proteome</keyword>
<evidence type="ECO:0000256" key="1">
    <source>
        <dbReference type="ARBA" id="ARBA00004173"/>
    </source>
</evidence>
<evidence type="ECO:0000313" key="10">
    <source>
        <dbReference type="Proteomes" id="UP000838878"/>
    </source>
</evidence>
<keyword evidence="3" id="KW-0809">Transit peptide</keyword>
<dbReference type="Proteomes" id="UP000838878">
    <property type="component" value="Chromosome 4"/>
</dbReference>
<dbReference type="InterPro" id="IPR019368">
    <property type="entry name" value="Ribosomal_mS29"/>
</dbReference>
<dbReference type="Pfam" id="PF10236">
    <property type="entry name" value="DAP3"/>
    <property type="match status" value="1"/>
</dbReference>
<feature type="non-terminal residue" evidence="9">
    <location>
        <position position="827"/>
    </location>
</feature>
<evidence type="ECO:0000256" key="2">
    <source>
        <dbReference type="ARBA" id="ARBA00009863"/>
    </source>
</evidence>
<reference evidence="9" key="1">
    <citation type="submission" date="2021-12" db="EMBL/GenBank/DDBJ databases">
        <authorList>
            <person name="Martin H S."/>
        </authorList>
    </citation>
    <scope>NUCLEOTIDE SEQUENCE</scope>
</reference>
<evidence type="ECO:0000313" key="9">
    <source>
        <dbReference type="EMBL" id="CAH0724514.1"/>
    </source>
</evidence>
<dbReference type="EMBL" id="OV170224">
    <property type="protein sequence ID" value="CAH0724514.1"/>
    <property type="molecule type" value="Genomic_DNA"/>
</dbReference>
<dbReference type="GO" id="GO:0003735">
    <property type="term" value="F:structural constituent of ribosome"/>
    <property type="evidence" value="ECO:0007669"/>
    <property type="project" value="TreeGrafter"/>
</dbReference>
<comment type="similarity">
    <text evidence="2">Belongs to the mitochondrion-specific ribosomal protein mS29 family.</text>
</comment>
<dbReference type="Gene3D" id="1.10.287.370">
    <property type="match status" value="1"/>
</dbReference>
<evidence type="ECO:0000256" key="5">
    <source>
        <dbReference type="ARBA" id="ARBA00023128"/>
    </source>
</evidence>
<dbReference type="Pfam" id="PF02996">
    <property type="entry name" value="Prefoldin"/>
    <property type="match status" value="1"/>
</dbReference>
<accession>A0A8J9YBE3</accession>
<gene>
    <name evidence="9" type="ORF">BINO364_LOCUS10213</name>
</gene>
<dbReference type="GO" id="GO:0006915">
    <property type="term" value="P:apoptotic process"/>
    <property type="evidence" value="ECO:0007669"/>
    <property type="project" value="InterPro"/>
</dbReference>
<keyword evidence="5" id="KW-0496">Mitochondrion</keyword>
<evidence type="ECO:0000256" key="6">
    <source>
        <dbReference type="ARBA" id="ARBA00023274"/>
    </source>
</evidence>
<protein>
    <recommendedName>
        <fullName evidence="7">Small ribosomal subunit protein mS29</fullName>
    </recommendedName>
</protein>
<evidence type="ECO:0000256" key="8">
    <source>
        <dbReference type="SAM" id="Coils"/>
    </source>
</evidence>
<name>A0A8J9YBE3_9NEOP</name>
<dbReference type="PANTHER" id="PTHR12810:SF0">
    <property type="entry name" value="SMALL RIBOSOMAL SUBUNIT PROTEIN MS29"/>
    <property type="match status" value="1"/>
</dbReference>
<comment type="subcellular location">
    <subcellularLocation>
        <location evidence="1">Mitochondrion</location>
    </subcellularLocation>
</comment>
<keyword evidence="6" id="KW-0687">Ribonucleoprotein</keyword>
<dbReference type="AlphaFoldDB" id="A0A8J9YBE3"/>
<evidence type="ECO:0000256" key="3">
    <source>
        <dbReference type="ARBA" id="ARBA00022946"/>
    </source>
</evidence>
<evidence type="ECO:0000256" key="7">
    <source>
        <dbReference type="ARBA" id="ARBA00035140"/>
    </source>
</evidence>